<comment type="similarity">
    <text evidence="4">Belongs to the oleosin family.</text>
</comment>
<keyword evidence="8 10" id="KW-0472">Membrane</keyword>
<dbReference type="InterPro" id="IPR000136">
    <property type="entry name" value="Oleosin"/>
</dbReference>
<evidence type="ECO:0000256" key="1">
    <source>
        <dbReference type="ARBA" id="ARBA00002582"/>
    </source>
</evidence>
<keyword evidence="12" id="KW-1185">Reference proteome</keyword>
<dbReference type="GO" id="GO:0016020">
    <property type="term" value="C:membrane"/>
    <property type="evidence" value="ECO:0007669"/>
    <property type="project" value="UniProtKB-SubCell"/>
</dbReference>
<feature type="compositionally biased region" description="Polar residues" evidence="9">
    <location>
        <begin position="1"/>
        <end position="10"/>
    </location>
</feature>
<sequence>MADQSYQQKPGSKAGPGRPSTSQVLAVVTMVPVGGVLLTLSGLTFAGSLIGLALTTPLFVIFSPVIVPAAIAIALAVTGFLVSGALGITALSSMTYIVNYLRGALSTVASQMGQKTKELGQGMQRQAQEGPRKA</sequence>
<evidence type="ECO:0000313" key="11">
    <source>
        <dbReference type="EMBL" id="KAK9119789.1"/>
    </source>
</evidence>
<evidence type="ECO:0000256" key="2">
    <source>
        <dbReference type="ARBA" id="ARBA00004141"/>
    </source>
</evidence>
<feature type="transmembrane region" description="Helical" evidence="10">
    <location>
        <begin position="66"/>
        <end position="92"/>
    </location>
</feature>
<evidence type="ECO:0000256" key="4">
    <source>
        <dbReference type="ARBA" id="ARBA00010858"/>
    </source>
</evidence>
<name>A0AAP0IQ94_9MAGN</name>
<evidence type="ECO:0000256" key="6">
    <source>
        <dbReference type="ARBA" id="ARBA00022692"/>
    </source>
</evidence>
<evidence type="ECO:0000256" key="8">
    <source>
        <dbReference type="ARBA" id="ARBA00023136"/>
    </source>
</evidence>
<dbReference type="AlphaFoldDB" id="A0AAP0IQ94"/>
<dbReference type="Pfam" id="PF01277">
    <property type="entry name" value="Oleosin"/>
    <property type="match status" value="1"/>
</dbReference>
<dbReference type="EMBL" id="JBBNAG010000007">
    <property type="protein sequence ID" value="KAK9119789.1"/>
    <property type="molecule type" value="Genomic_DNA"/>
</dbReference>
<dbReference type="GO" id="GO:0019915">
    <property type="term" value="P:lipid storage"/>
    <property type="evidence" value="ECO:0007669"/>
    <property type="project" value="TreeGrafter"/>
</dbReference>
<dbReference type="PANTHER" id="PTHR33203">
    <property type="entry name" value="OLEOSIN"/>
    <property type="match status" value="1"/>
</dbReference>
<gene>
    <name evidence="11" type="ORF">Scep_017882</name>
</gene>
<keyword evidence="6 10" id="KW-0812">Transmembrane</keyword>
<dbReference type="PANTHER" id="PTHR33203:SF44">
    <property type="entry name" value="OLEOSIN 20.3 KDA"/>
    <property type="match status" value="1"/>
</dbReference>
<reference evidence="11 12" key="1">
    <citation type="submission" date="2024-01" db="EMBL/GenBank/DDBJ databases">
        <title>Genome assemblies of Stephania.</title>
        <authorList>
            <person name="Yang L."/>
        </authorList>
    </citation>
    <scope>NUCLEOTIDE SEQUENCE [LARGE SCALE GENOMIC DNA]</scope>
    <source>
        <strain evidence="11">JXDWG</strain>
        <tissue evidence="11">Leaf</tissue>
    </source>
</reference>
<comment type="function">
    <text evidence="1">May have a structural role to stabilize the lipid body during desiccation of the seed by preventing coalescence of the oil. Probably interacts with both lipid and phospholipid moieties of lipid bodies. May also provide recognition signals for specific lipase anchorage in lipolysis during seedling growth.</text>
</comment>
<feature type="region of interest" description="Disordered" evidence="9">
    <location>
        <begin position="1"/>
        <end position="20"/>
    </location>
</feature>
<organism evidence="11 12">
    <name type="scientific">Stephania cephalantha</name>
    <dbReference type="NCBI Taxonomy" id="152367"/>
    <lineage>
        <taxon>Eukaryota</taxon>
        <taxon>Viridiplantae</taxon>
        <taxon>Streptophyta</taxon>
        <taxon>Embryophyta</taxon>
        <taxon>Tracheophyta</taxon>
        <taxon>Spermatophyta</taxon>
        <taxon>Magnoliopsida</taxon>
        <taxon>Ranunculales</taxon>
        <taxon>Menispermaceae</taxon>
        <taxon>Menispermoideae</taxon>
        <taxon>Cissampelideae</taxon>
        <taxon>Stephania</taxon>
    </lineage>
</organism>
<dbReference type="Proteomes" id="UP001419268">
    <property type="component" value="Unassembled WGS sequence"/>
</dbReference>
<evidence type="ECO:0000256" key="7">
    <source>
        <dbReference type="ARBA" id="ARBA00022989"/>
    </source>
</evidence>
<evidence type="ECO:0000313" key="12">
    <source>
        <dbReference type="Proteomes" id="UP001419268"/>
    </source>
</evidence>
<keyword evidence="7 10" id="KW-1133">Transmembrane helix</keyword>
<comment type="subcellular location">
    <subcellularLocation>
        <location evidence="3">Lipid droplet</location>
    </subcellularLocation>
    <subcellularLocation>
        <location evidence="2">Membrane</location>
        <topology evidence="2">Multi-pass membrane protein</topology>
    </subcellularLocation>
</comment>
<proteinExistence type="inferred from homology"/>
<evidence type="ECO:0000256" key="9">
    <source>
        <dbReference type="SAM" id="MobiDB-lite"/>
    </source>
</evidence>
<evidence type="ECO:0000256" key="3">
    <source>
        <dbReference type="ARBA" id="ARBA00004502"/>
    </source>
</evidence>
<feature type="transmembrane region" description="Helical" evidence="10">
    <location>
        <begin position="24"/>
        <end position="54"/>
    </location>
</feature>
<dbReference type="GO" id="GO:0010344">
    <property type="term" value="P:seed oilbody biogenesis"/>
    <property type="evidence" value="ECO:0007669"/>
    <property type="project" value="TreeGrafter"/>
</dbReference>
<comment type="caution">
    <text evidence="11">The sequence shown here is derived from an EMBL/GenBank/DDBJ whole genome shotgun (WGS) entry which is preliminary data.</text>
</comment>
<evidence type="ECO:0000256" key="5">
    <source>
        <dbReference type="ARBA" id="ARBA00022677"/>
    </source>
</evidence>
<accession>A0AAP0IQ94</accession>
<dbReference type="GO" id="GO:0012511">
    <property type="term" value="C:monolayer-surrounded lipid storage body"/>
    <property type="evidence" value="ECO:0007669"/>
    <property type="project" value="InterPro"/>
</dbReference>
<evidence type="ECO:0000256" key="10">
    <source>
        <dbReference type="SAM" id="Phobius"/>
    </source>
</evidence>
<protein>
    <recommendedName>
        <fullName evidence="13">Oleosin</fullName>
    </recommendedName>
</protein>
<keyword evidence="5" id="KW-0551">Lipid droplet</keyword>
<evidence type="ECO:0008006" key="13">
    <source>
        <dbReference type="Google" id="ProtNLM"/>
    </source>
</evidence>
<dbReference type="GO" id="GO:0050826">
    <property type="term" value="P:response to freezing"/>
    <property type="evidence" value="ECO:0007669"/>
    <property type="project" value="TreeGrafter"/>
</dbReference>